<proteinExistence type="predicted"/>
<evidence type="ECO:0008006" key="4">
    <source>
        <dbReference type="Google" id="ProtNLM"/>
    </source>
</evidence>
<keyword evidence="3" id="KW-1185">Reference proteome</keyword>
<name>A9E9U7_9FLAO</name>
<dbReference type="PROSITE" id="PS51257">
    <property type="entry name" value="PROKAR_LIPOPROTEIN"/>
    <property type="match status" value="1"/>
</dbReference>
<evidence type="ECO:0000313" key="3">
    <source>
        <dbReference type="Proteomes" id="UP000002945"/>
    </source>
</evidence>
<keyword evidence="1" id="KW-0732">Signal</keyword>
<organism evidence="2 3">
    <name type="scientific">Kordia algicida OT-1</name>
    <dbReference type="NCBI Taxonomy" id="391587"/>
    <lineage>
        <taxon>Bacteria</taxon>
        <taxon>Pseudomonadati</taxon>
        <taxon>Bacteroidota</taxon>
        <taxon>Flavobacteriia</taxon>
        <taxon>Flavobacteriales</taxon>
        <taxon>Flavobacteriaceae</taxon>
        <taxon>Kordia</taxon>
    </lineage>
</organism>
<feature type="chain" id="PRO_5002735239" description="Lipocalin-like domain-containing protein" evidence="1">
    <location>
        <begin position="26"/>
        <end position="131"/>
    </location>
</feature>
<sequence>MKNMKFTIVTIVLLVCMLTSCKGQSKLETQQTYSTEIIGIWENNSEAGHKLEFLSNGILKIYSENQYVGSMNYAVVITCNGHTTSDNRIFLSLEEDGDISCSTLETVNEDNNNFLSMTTEQGKLETYTKVN</sequence>
<dbReference type="STRING" id="391587.KAOT1_00480"/>
<feature type="signal peptide" evidence="1">
    <location>
        <begin position="1"/>
        <end position="25"/>
    </location>
</feature>
<dbReference type="AlphaFoldDB" id="A9E9U7"/>
<dbReference type="Proteomes" id="UP000002945">
    <property type="component" value="Unassembled WGS sequence"/>
</dbReference>
<evidence type="ECO:0000313" key="2">
    <source>
        <dbReference type="EMBL" id="EDP94706.1"/>
    </source>
</evidence>
<gene>
    <name evidence="2" type="ORF">KAOT1_00480</name>
</gene>
<dbReference type="EMBL" id="ABIB01000014">
    <property type="protein sequence ID" value="EDP94706.1"/>
    <property type="molecule type" value="Genomic_DNA"/>
</dbReference>
<accession>A9E9U7</accession>
<evidence type="ECO:0000256" key="1">
    <source>
        <dbReference type="SAM" id="SignalP"/>
    </source>
</evidence>
<protein>
    <recommendedName>
        <fullName evidence="4">Lipocalin-like domain-containing protein</fullName>
    </recommendedName>
</protein>
<dbReference type="HOGENOM" id="CLU_1924800_0_0_10"/>
<comment type="caution">
    <text evidence="2">The sequence shown here is derived from an EMBL/GenBank/DDBJ whole genome shotgun (WGS) entry which is preliminary data.</text>
</comment>
<reference evidence="2 3" key="1">
    <citation type="journal article" date="2011" name="J. Bacteriol.">
        <title>Genome sequence of the algicidal bacterium Kordia algicida OT-1.</title>
        <authorList>
            <person name="Lee H.S."/>
            <person name="Kang S.G."/>
            <person name="Kwon K.K."/>
            <person name="Lee J.H."/>
            <person name="Kim S.J."/>
        </authorList>
    </citation>
    <scope>NUCLEOTIDE SEQUENCE [LARGE SCALE GENOMIC DNA]</scope>
    <source>
        <strain evidence="2 3">OT-1</strain>
    </source>
</reference>